<dbReference type="InterPro" id="IPR019734">
    <property type="entry name" value="TPR_rpt"/>
</dbReference>
<evidence type="ECO:0000256" key="4">
    <source>
        <dbReference type="ARBA" id="ARBA00012201"/>
    </source>
</evidence>
<feature type="repeat" description="TPR" evidence="14">
    <location>
        <begin position="167"/>
        <end position="200"/>
    </location>
</feature>
<dbReference type="EMBL" id="WELI01000020">
    <property type="protein sequence ID" value="KAB7725723.1"/>
    <property type="molecule type" value="Genomic_DNA"/>
</dbReference>
<dbReference type="Pfam" id="PF00211">
    <property type="entry name" value="Guanylate_cyc"/>
    <property type="match status" value="1"/>
</dbReference>
<dbReference type="GO" id="GO:0004016">
    <property type="term" value="F:adenylate cyclase activity"/>
    <property type="evidence" value="ECO:0007669"/>
    <property type="project" value="UniProtKB-EC"/>
</dbReference>
<dbReference type="SUPFAM" id="SSF55073">
    <property type="entry name" value="Nucleotide cyclase"/>
    <property type="match status" value="1"/>
</dbReference>
<dbReference type="InterPro" id="IPR018297">
    <property type="entry name" value="A/G_cyclase_CS"/>
</dbReference>
<keyword evidence="11" id="KW-0115">cAMP biosynthesis</keyword>
<dbReference type="SMART" id="SM00028">
    <property type="entry name" value="TPR"/>
    <property type="match status" value="7"/>
</dbReference>
<evidence type="ECO:0000259" key="17">
    <source>
        <dbReference type="PROSITE" id="PS50125"/>
    </source>
</evidence>
<dbReference type="PROSITE" id="PS00452">
    <property type="entry name" value="GUANYLATE_CYCLASE_1"/>
    <property type="match status" value="1"/>
</dbReference>
<accession>A0A7J5TRV8</accession>
<evidence type="ECO:0000256" key="10">
    <source>
        <dbReference type="ARBA" id="ARBA00022989"/>
    </source>
</evidence>
<keyword evidence="19" id="KW-1185">Reference proteome</keyword>
<evidence type="ECO:0000256" key="13">
    <source>
        <dbReference type="ARBA" id="ARBA00023239"/>
    </source>
</evidence>
<dbReference type="GO" id="GO:0007189">
    <property type="term" value="P:adenylate cyclase-activating G protein-coupled receptor signaling pathway"/>
    <property type="evidence" value="ECO:0007669"/>
    <property type="project" value="TreeGrafter"/>
</dbReference>
<keyword evidence="6" id="KW-0479">Metal-binding</keyword>
<evidence type="ECO:0000256" key="14">
    <source>
        <dbReference type="PROSITE-ProRule" id="PRU00339"/>
    </source>
</evidence>
<name>A0A7J5TRV8_9BACT</name>
<keyword evidence="14" id="KW-0802">TPR repeat</keyword>
<dbReference type="InterPro" id="IPR011990">
    <property type="entry name" value="TPR-like_helical_dom_sf"/>
</dbReference>
<evidence type="ECO:0000313" key="19">
    <source>
        <dbReference type="Proteomes" id="UP000488299"/>
    </source>
</evidence>
<dbReference type="PANTHER" id="PTHR45627:SF12">
    <property type="entry name" value="ADENYLATE CYCLASE TYPE 2"/>
    <property type="match status" value="1"/>
</dbReference>
<evidence type="ECO:0000256" key="6">
    <source>
        <dbReference type="ARBA" id="ARBA00022723"/>
    </source>
</evidence>
<dbReference type="GO" id="GO:0005524">
    <property type="term" value="F:ATP binding"/>
    <property type="evidence" value="ECO:0007669"/>
    <property type="project" value="UniProtKB-KW"/>
</dbReference>
<keyword evidence="13 15" id="KW-0456">Lyase</keyword>
<keyword evidence="12 16" id="KW-0472">Membrane</keyword>
<dbReference type="AlphaFoldDB" id="A0A7J5TRV8"/>
<protein>
    <recommendedName>
        <fullName evidence="4">adenylate cyclase</fullName>
        <ecNumber evidence="4">4.6.1.1</ecNumber>
    </recommendedName>
</protein>
<keyword evidence="9" id="KW-0460">Magnesium</keyword>
<dbReference type="Pfam" id="PF13424">
    <property type="entry name" value="TPR_12"/>
    <property type="match status" value="3"/>
</dbReference>
<organism evidence="18 19">
    <name type="scientific">Rudanella paleaurantiibacter</name>
    <dbReference type="NCBI Taxonomy" id="2614655"/>
    <lineage>
        <taxon>Bacteria</taxon>
        <taxon>Pseudomonadati</taxon>
        <taxon>Bacteroidota</taxon>
        <taxon>Cytophagia</taxon>
        <taxon>Cytophagales</taxon>
        <taxon>Cytophagaceae</taxon>
        <taxon>Rudanella</taxon>
    </lineage>
</organism>
<feature type="repeat" description="TPR" evidence="14">
    <location>
        <begin position="127"/>
        <end position="160"/>
    </location>
</feature>
<feature type="domain" description="Guanylate cyclase" evidence="17">
    <location>
        <begin position="476"/>
        <end position="607"/>
    </location>
</feature>
<keyword evidence="7" id="KW-0547">Nucleotide-binding</keyword>
<evidence type="ECO:0000256" key="11">
    <source>
        <dbReference type="ARBA" id="ARBA00022998"/>
    </source>
</evidence>
<dbReference type="Gene3D" id="1.25.40.10">
    <property type="entry name" value="Tetratricopeptide repeat domain"/>
    <property type="match status" value="2"/>
</dbReference>
<evidence type="ECO:0000256" key="1">
    <source>
        <dbReference type="ARBA" id="ARBA00001593"/>
    </source>
</evidence>
<evidence type="ECO:0000256" key="5">
    <source>
        <dbReference type="ARBA" id="ARBA00022692"/>
    </source>
</evidence>
<gene>
    <name evidence="18" type="ORF">F5984_25725</name>
</gene>
<dbReference type="InterPro" id="IPR029787">
    <property type="entry name" value="Nucleotide_cyclase"/>
</dbReference>
<dbReference type="SUPFAM" id="SSF48452">
    <property type="entry name" value="TPR-like"/>
    <property type="match status" value="2"/>
</dbReference>
<evidence type="ECO:0000256" key="7">
    <source>
        <dbReference type="ARBA" id="ARBA00022741"/>
    </source>
</evidence>
<dbReference type="EC" id="4.6.1.1" evidence="4"/>
<feature type="transmembrane region" description="Helical" evidence="16">
    <location>
        <begin position="409"/>
        <end position="431"/>
    </location>
</feature>
<dbReference type="Gene3D" id="3.30.70.1230">
    <property type="entry name" value="Nucleotide cyclase"/>
    <property type="match status" value="1"/>
</dbReference>
<dbReference type="GO" id="GO:0035556">
    <property type="term" value="P:intracellular signal transduction"/>
    <property type="evidence" value="ECO:0007669"/>
    <property type="project" value="InterPro"/>
</dbReference>
<dbReference type="Proteomes" id="UP000488299">
    <property type="component" value="Unassembled WGS sequence"/>
</dbReference>
<comment type="caution">
    <text evidence="18">The sequence shown here is derived from an EMBL/GenBank/DDBJ whole genome shotgun (WGS) entry which is preliminary data.</text>
</comment>
<evidence type="ECO:0000256" key="9">
    <source>
        <dbReference type="ARBA" id="ARBA00022842"/>
    </source>
</evidence>
<comment type="cofactor">
    <cofactor evidence="2">
        <name>Mg(2+)</name>
        <dbReference type="ChEBI" id="CHEBI:18420"/>
    </cofactor>
</comment>
<dbReference type="PROSITE" id="PS50125">
    <property type="entry name" value="GUANYLATE_CYCLASE_2"/>
    <property type="match status" value="1"/>
</dbReference>
<feature type="repeat" description="TPR" evidence="14">
    <location>
        <begin position="247"/>
        <end position="280"/>
    </location>
</feature>
<keyword evidence="10 16" id="KW-1133">Transmembrane helix</keyword>
<evidence type="ECO:0000256" key="15">
    <source>
        <dbReference type="RuleBase" id="RU000405"/>
    </source>
</evidence>
<dbReference type="GO" id="GO:0046872">
    <property type="term" value="F:metal ion binding"/>
    <property type="evidence" value="ECO:0007669"/>
    <property type="project" value="UniProtKB-KW"/>
</dbReference>
<comment type="catalytic activity">
    <reaction evidence="1">
        <text>ATP = 3',5'-cyclic AMP + diphosphate</text>
        <dbReference type="Rhea" id="RHEA:15389"/>
        <dbReference type="ChEBI" id="CHEBI:30616"/>
        <dbReference type="ChEBI" id="CHEBI:33019"/>
        <dbReference type="ChEBI" id="CHEBI:58165"/>
        <dbReference type="EC" id="4.6.1.1"/>
    </reaction>
</comment>
<feature type="repeat" description="TPR" evidence="14">
    <location>
        <begin position="207"/>
        <end position="240"/>
    </location>
</feature>
<proteinExistence type="inferred from homology"/>
<keyword evidence="8" id="KW-0067">ATP-binding</keyword>
<dbReference type="CDD" id="cd07302">
    <property type="entry name" value="CHD"/>
    <property type="match status" value="1"/>
</dbReference>
<evidence type="ECO:0000256" key="16">
    <source>
        <dbReference type="SAM" id="Phobius"/>
    </source>
</evidence>
<dbReference type="PROSITE" id="PS50005">
    <property type="entry name" value="TPR"/>
    <property type="match status" value="4"/>
</dbReference>
<evidence type="ECO:0000313" key="18">
    <source>
        <dbReference type="EMBL" id="KAB7725723.1"/>
    </source>
</evidence>
<reference evidence="18 19" key="1">
    <citation type="submission" date="2019-10" db="EMBL/GenBank/DDBJ databases">
        <title>Rudanella paleaurantiibacter sp. nov., isolated from sludge.</title>
        <authorList>
            <person name="Xu S.Q."/>
        </authorList>
    </citation>
    <scope>NUCLEOTIDE SEQUENCE [LARGE SCALE GENOMIC DNA]</scope>
    <source>
        <strain evidence="18 19">HX-22-17</strain>
    </source>
</reference>
<comment type="subcellular location">
    <subcellularLocation>
        <location evidence="3">Membrane</location>
        <topology evidence="3">Multi-pass membrane protein</topology>
    </subcellularLocation>
</comment>
<evidence type="ECO:0000256" key="8">
    <source>
        <dbReference type="ARBA" id="ARBA00022840"/>
    </source>
</evidence>
<evidence type="ECO:0000256" key="2">
    <source>
        <dbReference type="ARBA" id="ARBA00001946"/>
    </source>
</evidence>
<dbReference type="PANTHER" id="PTHR45627">
    <property type="entry name" value="ADENYLATE CYCLASE TYPE 1"/>
    <property type="match status" value="1"/>
</dbReference>
<dbReference type="InterPro" id="IPR001054">
    <property type="entry name" value="A/G_cyclase"/>
</dbReference>
<evidence type="ECO:0000256" key="3">
    <source>
        <dbReference type="ARBA" id="ARBA00004141"/>
    </source>
</evidence>
<dbReference type="GO" id="GO:0005886">
    <property type="term" value="C:plasma membrane"/>
    <property type="evidence" value="ECO:0007669"/>
    <property type="project" value="TreeGrafter"/>
</dbReference>
<evidence type="ECO:0000256" key="12">
    <source>
        <dbReference type="ARBA" id="ARBA00023136"/>
    </source>
</evidence>
<comment type="similarity">
    <text evidence="15">Belongs to the adenylyl cyclase class-4/guanylyl cyclase family.</text>
</comment>
<keyword evidence="5 16" id="KW-0812">Transmembrane</keyword>
<sequence length="662" mass="74185">MTRSWMCISLVIILSNCIEAKLYAQSTLKQKTATSVNVTATRNKEVADSLFELGSHYYNTQVYNKSLLLFEKSLDMYQRIGDGKKQGDCFNLMAVTHFYLGDFSKAAINFKKGAEAFRKIKFEKGVASTLNNLGAVYKSQGNYLEALDHFRQAALLFDKMGDTKNLAATTQNIGSVYSKVKDYNNALKYLGQAFTVHTVQGDQEAIAQVLNEIGNIYAKQGNYKSAYENLTNSLRVANKKQDKQLQVMALSSLGDLFYAQSDYARALPYFTRCLNYSDQIGSLQNQAEAQVAIGTIMHRLGKSRDAVKKCQDGLQLAEKVGSVPMKKRGCECLYLSHKALGNTQQALRYYEQTNAFEDSLNLAEAANKVMGIEFQKQQLVDSIAYVKKEHSIQLKHKEEVQRREKQRNLIILSLCFIVLVAVGLWGQLNFVRKSRAAIKLEKDRSEALLLNILPQEIAEELKEKGSVNARDYNLVSILFTDFKSFTQTAEKMTPQSLVEEINICFRAFDLITEKYEIEKIKTIGDAYMAAGGIPHADENSLKNIVLAGLEMQSFMTQRADENRSMGRPAFEMRLGIHAGPIVAGIVGVKKFQYDIWGDTVNTASRMESSSQVGKVNISETLYQLIKDEPCFSFEYRGSVNAKGKGDIAMYFVEKSAVAQLVA</sequence>
<dbReference type="SMART" id="SM00044">
    <property type="entry name" value="CYCc"/>
    <property type="match status" value="1"/>
</dbReference>
<dbReference type="GO" id="GO:0006171">
    <property type="term" value="P:cAMP biosynthetic process"/>
    <property type="evidence" value="ECO:0007669"/>
    <property type="project" value="UniProtKB-KW"/>
</dbReference>